<dbReference type="EMBL" id="JAPXFL010000009">
    <property type="protein sequence ID" value="KAK9501889.1"/>
    <property type="molecule type" value="Genomic_DNA"/>
</dbReference>
<dbReference type="AlphaFoldDB" id="A0AAW1CTF0"/>
<protein>
    <submittedName>
        <fullName evidence="1">Uncharacterized protein</fullName>
    </submittedName>
</protein>
<name>A0AAW1CTF0_9HEMI</name>
<evidence type="ECO:0000313" key="1">
    <source>
        <dbReference type="EMBL" id="KAK9501889.1"/>
    </source>
</evidence>
<dbReference type="Proteomes" id="UP001461498">
    <property type="component" value="Unassembled WGS sequence"/>
</dbReference>
<reference evidence="1 2" key="1">
    <citation type="submission" date="2022-12" db="EMBL/GenBank/DDBJ databases">
        <title>Chromosome-level genome assembly of true bugs.</title>
        <authorList>
            <person name="Ma L."/>
            <person name="Li H."/>
        </authorList>
    </citation>
    <scope>NUCLEOTIDE SEQUENCE [LARGE SCALE GENOMIC DNA]</scope>
    <source>
        <strain evidence="1">Lab_2022b</strain>
    </source>
</reference>
<keyword evidence="2" id="KW-1185">Reference proteome</keyword>
<sequence length="53" mass="6402">MCFVLQMKWQPCLFDVAQKLIKSKLSNIRLEYKKYLSWLKPFLKHGGHKICNF</sequence>
<accession>A0AAW1CTF0</accession>
<gene>
    <name evidence="1" type="ORF">O3M35_012527</name>
</gene>
<organism evidence="1 2">
    <name type="scientific">Rhynocoris fuscipes</name>
    <dbReference type="NCBI Taxonomy" id="488301"/>
    <lineage>
        <taxon>Eukaryota</taxon>
        <taxon>Metazoa</taxon>
        <taxon>Ecdysozoa</taxon>
        <taxon>Arthropoda</taxon>
        <taxon>Hexapoda</taxon>
        <taxon>Insecta</taxon>
        <taxon>Pterygota</taxon>
        <taxon>Neoptera</taxon>
        <taxon>Paraneoptera</taxon>
        <taxon>Hemiptera</taxon>
        <taxon>Heteroptera</taxon>
        <taxon>Panheteroptera</taxon>
        <taxon>Cimicomorpha</taxon>
        <taxon>Reduviidae</taxon>
        <taxon>Harpactorinae</taxon>
        <taxon>Harpactorini</taxon>
        <taxon>Rhynocoris</taxon>
    </lineage>
</organism>
<evidence type="ECO:0000313" key="2">
    <source>
        <dbReference type="Proteomes" id="UP001461498"/>
    </source>
</evidence>
<comment type="caution">
    <text evidence="1">The sequence shown here is derived from an EMBL/GenBank/DDBJ whole genome shotgun (WGS) entry which is preliminary data.</text>
</comment>
<proteinExistence type="predicted"/>